<comment type="caution">
    <text evidence="1">The sequence shown here is derived from an EMBL/GenBank/DDBJ whole genome shotgun (WGS) entry which is preliminary data.</text>
</comment>
<name>A0ACC1WXJ6_MELAZ</name>
<gene>
    <name evidence="1" type="ORF">OWV82_023496</name>
</gene>
<sequence length="389" mass="43923">MAGEGIAQRWKELSGEHDWKGLLEPLDIDLRRYIIHYGERAGASSSAFIREEGSKWYRFSRYPPQVLFSSVGLEIDNPYKYTVTSFFYASADFKIILEIEKESSWMGFVAVATDEGKTVLGRRDILVSWRGTETNLERWDDVDFLLSSASDIFGDSNHPNVQDGFLTIYTAKNPDCKYNKISAREQVLREVKKLVDQYQDEEISITVTGHSLGSALATLNAMDIVANRYNRPSNGIGKACPVAAIVFASPRVGDEGFKRVYSTLDDLHILRITNINDKITDLPPKVFAYVDVGVELTIDRKKSPYLNEKASPHNLELYLHTVAGTQGIEGDFQLAVPRSISLVNKSMDGLKDEYKVPVNWWVKKNKTMVQHDDGSWELDHQGYAPLPDN</sequence>
<evidence type="ECO:0000313" key="1">
    <source>
        <dbReference type="EMBL" id="KAJ4703619.1"/>
    </source>
</evidence>
<dbReference type="EMBL" id="CM051406">
    <property type="protein sequence ID" value="KAJ4703619.1"/>
    <property type="molecule type" value="Genomic_DNA"/>
</dbReference>
<organism evidence="1 2">
    <name type="scientific">Melia azedarach</name>
    <name type="common">Chinaberry tree</name>
    <dbReference type="NCBI Taxonomy" id="155640"/>
    <lineage>
        <taxon>Eukaryota</taxon>
        <taxon>Viridiplantae</taxon>
        <taxon>Streptophyta</taxon>
        <taxon>Embryophyta</taxon>
        <taxon>Tracheophyta</taxon>
        <taxon>Spermatophyta</taxon>
        <taxon>Magnoliopsida</taxon>
        <taxon>eudicotyledons</taxon>
        <taxon>Gunneridae</taxon>
        <taxon>Pentapetalae</taxon>
        <taxon>rosids</taxon>
        <taxon>malvids</taxon>
        <taxon>Sapindales</taxon>
        <taxon>Meliaceae</taxon>
        <taxon>Melia</taxon>
    </lineage>
</organism>
<protein>
    <submittedName>
        <fullName evidence="1">Phospholipase A1</fullName>
    </submittedName>
</protein>
<evidence type="ECO:0000313" key="2">
    <source>
        <dbReference type="Proteomes" id="UP001164539"/>
    </source>
</evidence>
<reference evidence="1 2" key="1">
    <citation type="journal article" date="2023" name="Science">
        <title>Complex scaffold remodeling in plant triterpene biosynthesis.</title>
        <authorList>
            <person name="De La Pena R."/>
            <person name="Hodgson H."/>
            <person name="Liu J.C."/>
            <person name="Stephenson M.J."/>
            <person name="Martin A.C."/>
            <person name="Owen C."/>
            <person name="Harkess A."/>
            <person name="Leebens-Mack J."/>
            <person name="Jimenez L.E."/>
            <person name="Osbourn A."/>
            <person name="Sattely E.S."/>
        </authorList>
    </citation>
    <scope>NUCLEOTIDE SEQUENCE [LARGE SCALE GENOMIC DNA]</scope>
    <source>
        <strain evidence="2">cv. JPN11</strain>
        <tissue evidence="1">Leaf</tissue>
    </source>
</reference>
<keyword evidence="2" id="KW-1185">Reference proteome</keyword>
<dbReference type="Proteomes" id="UP001164539">
    <property type="component" value="Chromosome 13"/>
</dbReference>
<accession>A0ACC1WXJ6</accession>
<proteinExistence type="predicted"/>